<name>A0AAW8CJA5_9PAST</name>
<keyword evidence="2" id="KW-1185">Reference proteome</keyword>
<organism evidence="1 2">
    <name type="scientific">Phocoenobacter atlanticus subsp. atlanticus</name>
    <dbReference type="NCBI Taxonomy" id="3061285"/>
    <lineage>
        <taxon>Bacteria</taxon>
        <taxon>Pseudomonadati</taxon>
        <taxon>Pseudomonadota</taxon>
        <taxon>Gammaproteobacteria</taxon>
        <taxon>Pasteurellales</taxon>
        <taxon>Pasteurellaceae</taxon>
        <taxon>Phocoenobacter</taxon>
        <taxon>Phocoenobacter atlanticus</taxon>
    </lineage>
</organism>
<reference evidence="1 2" key="1">
    <citation type="journal article" date="2023" name="Front. Microbiol.">
        <title>Phylogeography and host specificity of Pasteurellaceae pathogenic to sea-farmed fish in the north-east Atlantic.</title>
        <authorList>
            <person name="Gulla S."/>
            <person name="Colquhoun D.J."/>
            <person name="Olsen A.B."/>
            <person name="Spilsberg B."/>
            <person name="Lagesen K."/>
            <person name="Aakesson C.P."/>
            <person name="Strom S."/>
            <person name="Manji F."/>
            <person name="Birkbeck T.H."/>
            <person name="Nilsen H.K."/>
        </authorList>
    </citation>
    <scope>NUCLEOTIDE SEQUENCE [LARGE SCALE GENOMIC DNA]</scope>
    <source>
        <strain evidence="1 2">NVIB3131</strain>
    </source>
</reference>
<evidence type="ECO:0008006" key="3">
    <source>
        <dbReference type="Google" id="ProtNLM"/>
    </source>
</evidence>
<dbReference type="AlphaFoldDB" id="A0AAW8CJA5"/>
<dbReference type="RefSeq" id="WP_306348632.1">
    <property type="nucleotide sequence ID" value="NZ_JASAWV010000014.1"/>
</dbReference>
<accession>A0AAW8CJA5</accession>
<sequence>MLFQTKLQNKKLGLSQNEQYFCVVSIEDQVICTKWYEKDSNRLLDILKREKSEICIIQSISDRFIWRKYLFFPHYYNKAMIYRQIIEVLKQEVPVSIEEIYFDYQIALQESENIYRVIIYALIKNNETDFSLNKQMVLDSELYCYRRGIDYLVHQQLDNKEESSREDTYLFKNQLIQFKQTELFQTSIEKLSQLTGYKRLLTIEKIQNLSQIEKEKIITLALPSDQKIIDPYLYITALGACLWSGKV</sequence>
<evidence type="ECO:0000313" key="2">
    <source>
        <dbReference type="Proteomes" id="UP001226020"/>
    </source>
</evidence>
<gene>
    <name evidence="1" type="ORF">QJU57_08500</name>
</gene>
<dbReference type="Proteomes" id="UP001226020">
    <property type="component" value="Unassembled WGS sequence"/>
</dbReference>
<proteinExistence type="predicted"/>
<protein>
    <recommendedName>
        <fullName evidence="3">Competence protein A</fullName>
    </recommendedName>
</protein>
<dbReference type="EMBL" id="JASAXT010000016">
    <property type="protein sequence ID" value="MDP8149112.1"/>
    <property type="molecule type" value="Genomic_DNA"/>
</dbReference>
<evidence type="ECO:0000313" key="1">
    <source>
        <dbReference type="EMBL" id="MDP8149112.1"/>
    </source>
</evidence>
<comment type="caution">
    <text evidence="1">The sequence shown here is derived from an EMBL/GenBank/DDBJ whole genome shotgun (WGS) entry which is preliminary data.</text>
</comment>